<evidence type="ECO:0000256" key="1">
    <source>
        <dbReference type="ARBA" id="ARBA00004477"/>
    </source>
</evidence>
<keyword evidence="4 13" id="KW-0337">GPI-anchor biosynthesis</keyword>
<comment type="pathway">
    <text evidence="2 13">Glycolipid biosynthesis; glycosylphosphatidylinositol-anchor biosynthesis.</text>
</comment>
<feature type="transmembrane region" description="Helical" evidence="13">
    <location>
        <begin position="342"/>
        <end position="362"/>
    </location>
</feature>
<keyword evidence="10 13" id="KW-0472">Membrane</keyword>
<evidence type="ECO:0000256" key="10">
    <source>
        <dbReference type="ARBA" id="ARBA00023136"/>
    </source>
</evidence>
<evidence type="ECO:0000256" key="5">
    <source>
        <dbReference type="ARBA" id="ARBA00022676"/>
    </source>
</evidence>
<feature type="compositionally biased region" description="Polar residues" evidence="14">
    <location>
        <begin position="451"/>
        <end position="462"/>
    </location>
</feature>
<feature type="region of interest" description="Disordered" evidence="14">
    <location>
        <begin position="392"/>
        <end position="462"/>
    </location>
</feature>
<comment type="similarity">
    <text evidence="3 13">Belongs to the PIGM family.</text>
</comment>
<dbReference type="InterPro" id="IPR007704">
    <property type="entry name" value="PIG-M"/>
</dbReference>
<protein>
    <recommendedName>
        <fullName evidence="12 13">GPI alpha-1,4-mannosyltransferase I, catalytic subunit</fullName>
        <ecNumber evidence="13">2.4.1.-</ecNumber>
    </recommendedName>
    <alternativeName>
        <fullName evidence="13">GPI mannosyltransferase I</fullName>
    </alternativeName>
</protein>
<evidence type="ECO:0000256" key="11">
    <source>
        <dbReference type="ARBA" id="ARBA00093408"/>
    </source>
</evidence>
<evidence type="ECO:0000256" key="6">
    <source>
        <dbReference type="ARBA" id="ARBA00022679"/>
    </source>
</evidence>
<dbReference type="Proteomes" id="UP001164746">
    <property type="component" value="Chromosome 8"/>
</dbReference>
<dbReference type="Pfam" id="PF05007">
    <property type="entry name" value="Mannosyl_trans"/>
    <property type="match status" value="2"/>
</dbReference>
<feature type="transmembrane region" description="Helical" evidence="13">
    <location>
        <begin position="241"/>
        <end position="263"/>
    </location>
</feature>
<keyword evidence="6 13" id="KW-0808">Transferase</keyword>
<evidence type="ECO:0000256" key="7">
    <source>
        <dbReference type="ARBA" id="ARBA00022692"/>
    </source>
</evidence>
<evidence type="ECO:0000313" key="15">
    <source>
        <dbReference type="EMBL" id="WAR12760.1"/>
    </source>
</evidence>
<evidence type="ECO:0000256" key="9">
    <source>
        <dbReference type="ARBA" id="ARBA00022989"/>
    </source>
</evidence>
<dbReference type="PANTHER" id="PTHR12886">
    <property type="entry name" value="PIG-M MANNOSYLTRANSFERASE"/>
    <property type="match status" value="1"/>
</dbReference>
<evidence type="ECO:0000256" key="14">
    <source>
        <dbReference type="SAM" id="MobiDB-lite"/>
    </source>
</evidence>
<keyword evidence="9 13" id="KW-1133">Transmembrane helix</keyword>
<evidence type="ECO:0000256" key="2">
    <source>
        <dbReference type="ARBA" id="ARBA00004687"/>
    </source>
</evidence>
<sequence>MNVYFFQMLPSKSFWIILVLGLGLRLGLLLYGEWQDRNMAVKFTDIDYHVFTDAARFVYQRATYRYTPLLAWLLQPNISVNPAFGKLAFIILDIFTGFLIYAITSSNGVSAKLSTFCSALWLLNPLPMTVSSRGNAESIMSALVLLTLKLLQDSKPFYSGTVFALAVHFKIYPVVYALPIYLFLGDRSISLSNVGWKERLKYLLPNMNRLCFICTAGLDIRHNFSPYFYMLYQQTATQQSTLLALLCFIPQVALMLVFSFKYYKEPALAFFLNTYAFVTFNKVCTSQYFLWYLCLLPLVLPLMARISKLKAAVTLGLWFAGQGLWLLPAYYLEFEGLNTFLYIWAAGLVFLFINCYIMYVIMDHYRPIKTQSDSSEAKDGYKYTQIVTQTRTTTKSSAKSKRQLNSTKKEDSSESHSEKMQSDGSKTMNTTQTKAVSPRKRTPKKVESPTLRYSTRTRSSVQ</sequence>
<feature type="transmembrane region" description="Helical" evidence="13">
    <location>
        <begin position="163"/>
        <end position="182"/>
    </location>
</feature>
<keyword evidence="7 13" id="KW-0812">Transmembrane</keyword>
<dbReference type="PANTHER" id="PTHR12886:SF0">
    <property type="entry name" value="GPI MANNOSYLTRANSFERASE 1"/>
    <property type="match status" value="1"/>
</dbReference>
<proteinExistence type="inferred from homology"/>
<accession>A0ABY7ETY8</accession>
<feature type="compositionally biased region" description="Polar residues" evidence="14">
    <location>
        <begin position="422"/>
        <end position="435"/>
    </location>
</feature>
<comment type="subcellular location">
    <subcellularLocation>
        <location evidence="1 13">Endoplasmic reticulum membrane</location>
        <topology evidence="1 13">Multi-pass membrane protein</topology>
    </subcellularLocation>
</comment>
<dbReference type="EMBL" id="CP111019">
    <property type="protein sequence ID" value="WAR12760.1"/>
    <property type="molecule type" value="Genomic_DNA"/>
</dbReference>
<dbReference type="EC" id="2.4.1.-" evidence="13"/>
<feature type="transmembrane region" description="Helical" evidence="13">
    <location>
        <begin position="288"/>
        <end position="304"/>
    </location>
</feature>
<evidence type="ECO:0000256" key="12">
    <source>
        <dbReference type="ARBA" id="ARBA00093608"/>
    </source>
</evidence>
<reference evidence="15" key="1">
    <citation type="submission" date="2022-11" db="EMBL/GenBank/DDBJ databases">
        <title>Centuries of genome instability and evolution in soft-shell clam transmissible cancer (bioRxiv).</title>
        <authorList>
            <person name="Hart S.F.M."/>
            <person name="Yonemitsu M.A."/>
            <person name="Giersch R.M."/>
            <person name="Beal B.F."/>
            <person name="Arriagada G."/>
            <person name="Davis B.W."/>
            <person name="Ostrander E.A."/>
            <person name="Goff S.P."/>
            <person name="Metzger M.J."/>
        </authorList>
    </citation>
    <scope>NUCLEOTIDE SEQUENCE</scope>
    <source>
        <strain evidence="15">MELC-2E11</strain>
        <tissue evidence="15">Siphon/mantle</tissue>
    </source>
</reference>
<feature type="compositionally biased region" description="Basic and acidic residues" evidence="14">
    <location>
        <begin position="407"/>
        <end position="421"/>
    </location>
</feature>
<keyword evidence="16" id="KW-1185">Reference proteome</keyword>
<evidence type="ECO:0000256" key="8">
    <source>
        <dbReference type="ARBA" id="ARBA00022824"/>
    </source>
</evidence>
<evidence type="ECO:0000256" key="3">
    <source>
        <dbReference type="ARBA" id="ARBA00011071"/>
    </source>
</evidence>
<feature type="transmembrane region" description="Helical" evidence="13">
    <location>
        <begin position="12"/>
        <end position="32"/>
    </location>
</feature>
<feature type="transmembrane region" description="Helical" evidence="13">
    <location>
        <begin position="83"/>
        <end position="103"/>
    </location>
</feature>
<feature type="transmembrane region" description="Helical" evidence="13">
    <location>
        <begin position="311"/>
        <end position="330"/>
    </location>
</feature>
<evidence type="ECO:0000256" key="4">
    <source>
        <dbReference type="ARBA" id="ARBA00022502"/>
    </source>
</evidence>
<keyword evidence="8 13" id="KW-0256">Endoplasmic reticulum</keyword>
<comment type="function">
    <text evidence="11 13">Catalytic subunit of the glycosylphosphatidylinositol-mannosyltransferase I complex which catalyzes the transfer of the first mannose, via an alpha-1,4 bond from a dolichol-phosphate-mannose (Dol-P-Man) to the glucosaminyl acyl phosphatidylinositol (GlcN-(acyl)PI) intermediate to generate alpha-D-Man-(1-&gt;4)-alpha-D-GlcN-(1-&gt;6)-(1-radyl,2-acyl-sn-glycero-3-phospho)-2-acyl-inositol and participates in the sixth step of the glycosylphosphatidylinositol-anchor biosynthesis.</text>
</comment>
<evidence type="ECO:0000256" key="13">
    <source>
        <dbReference type="RuleBase" id="RU365064"/>
    </source>
</evidence>
<name>A0ABY7ETY8_MYAAR</name>
<keyword evidence="5 13" id="KW-0328">Glycosyltransferase</keyword>
<evidence type="ECO:0000313" key="16">
    <source>
        <dbReference type="Proteomes" id="UP001164746"/>
    </source>
</evidence>
<gene>
    <name evidence="15" type="ORF">MAR_026940</name>
</gene>
<organism evidence="15 16">
    <name type="scientific">Mya arenaria</name>
    <name type="common">Soft-shell clam</name>
    <dbReference type="NCBI Taxonomy" id="6604"/>
    <lineage>
        <taxon>Eukaryota</taxon>
        <taxon>Metazoa</taxon>
        <taxon>Spiralia</taxon>
        <taxon>Lophotrochozoa</taxon>
        <taxon>Mollusca</taxon>
        <taxon>Bivalvia</taxon>
        <taxon>Autobranchia</taxon>
        <taxon>Heteroconchia</taxon>
        <taxon>Euheterodonta</taxon>
        <taxon>Imparidentia</taxon>
        <taxon>Neoheterodontei</taxon>
        <taxon>Myida</taxon>
        <taxon>Myoidea</taxon>
        <taxon>Myidae</taxon>
        <taxon>Mya</taxon>
    </lineage>
</organism>